<proteinExistence type="predicted"/>
<dbReference type="NCBIfam" id="TIGR00229">
    <property type="entry name" value="sensory_box"/>
    <property type="match status" value="1"/>
</dbReference>
<feature type="coiled-coil region" evidence="6">
    <location>
        <begin position="143"/>
        <end position="173"/>
    </location>
</feature>
<evidence type="ECO:0000313" key="9">
    <source>
        <dbReference type="EMBL" id="SEW36944.1"/>
    </source>
</evidence>
<evidence type="ECO:0000256" key="6">
    <source>
        <dbReference type="SAM" id="Coils"/>
    </source>
</evidence>
<dbReference type="Gene3D" id="1.10.287.130">
    <property type="match status" value="1"/>
</dbReference>
<dbReference type="RefSeq" id="WP_089895019.1">
    <property type="nucleotide sequence ID" value="NZ_FOJG01000001.1"/>
</dbReference>
<name>A0A1I0R9Q8_9BACT</name>
<keyword evidence="4" id="KW-0808">Transferase</keyword>
<dbReference type="OrthoDB" id="9766459at2"/>
<comment type="catalytic activity">
    <reaction evidence="1">
        <text>ATP + protein L-histidine = ADP + protein N-phospho-L-histidine.</text>
        <dbReference type="EC" id="2.7.13.3"/>
    </reaction>
</comment>
<dbReference type="InterPro" id="IPR052162">
    <property type="entry name" value="Sensor_kinase/Photoreceptor"/>
</dbReference>
<evidence type="ECO:0000256" key="2">
    <source>
        <dbReference type="ARBA" id="ARBA00012438"/>
    </source>
</evidence>
<gene>
    <name evidence="9" type="ORF">SAMN04488122_2448</name>
</gene>
<dbReference type="FunFam" id="3.30.565.10:FF:000006">
    <property type="entry name" value="Sensor histidine kinase WalK"/>
    <property type="match status" value="1"/>
</dbReference>
<reference evidence="10" key="1">
    <citation type="submission" date="2016-10" db="EMBL/GenBank/DDBJ databases">
        <authorList>
            <person name="Varghese N."/>
            <person name="Submissions S."/>
        </authorList>
    </citation>
    <scope>NUCLEOTIDE SEQUENCE [LARGE SCALE GENOMIC DNA]</scope>
    <source>
        <strain evidence="10">DSM 3695</strain>
    </source>
</reference>
<dbReference type="Gene3D" id="3.30.565.10">
    <property type="entry name" value="Histidine kinase-like ATPase, C-terminal domain"/>
    <property type="match status" value="1"/>
</dbReference>
<dbReference type="PANTHER" id="PTHR43304">
    <property type="entry name" value="PHYTOCHROME-LIKE PROTEIN CPH1"/>
    <property type="match status" value="1"/>
</dbReference>
<dbReference type="EC" id="2.7.13.3" evidence="2"/>
<dbReference type="SMART" id="SM00091">
    <property type="entry name" value="PAS"/>
    <property type="match status" value="1"/>
</dbReference>
<dbReference type="SUPFAM" id="SSF55874">
    <property type="entry name" value="ATPase domain of HSP90 chaperone/DNA topoisomerase II/histidine kinase"/>
    <property type="match status" value="1"/>
</dbReference>
<evidence type="ECO:0000256" key="3">
    <source>
        <dbReference type="ARBA" id="ARBA00022553"/>
    </source>
</evidence>
<dbReference type="InterPro" id="IPR000014">
    <property type="entry name" value="PAS"/>
</dbReference>
<dbReference type="PRINTS" id="PR00344">
    <property type="entry name" value="BCTRLSENSOR"/>
</dbReference>
<dbReference type="AlphaFoldDB" id="A0A1I0R9Q8"/>
<dbReference type="Proteomes" id="UP000199310">
    <property type="component" value="Unassembled WGS sequence"/>
</dbReference>
<dbReference type="SMART" id="SM00388">
    <property type="entry name" value="HisKA"/>
    <property type="match status" value="1"/>
</dbReference>
<keyword evidence="10" id="KW-1185">Reference proteome</keyword>
<dbReference type="InterPro" id="IPR035965">
    <property type="entry name" value="PAS-like_dom_sf"/>
</dbReference>
<dbReference type="InterPro" id="IPR003661">
    <property type="entry name" value="HisK_dim/P_dom"/>
</dbReference>
<dbReference type="STRING" id="29529.SAMN04488122_2448"/>
<dbReference type="InterPro" id="IPR036890">
    <property type="entry name" value="HATPase_C_sf"/>
</dbReference>
<keyword evidence="6" id="KW-0175">Coiled coil</keyword>
<accession>A0A1I0R9Q8</accession>
<evidence type="ECO:0000256" key="1">
    <source>
        <dbReference type="ARBA" id="ARBA00000085"/>
    </source>
</evidence>
<dbReference type="Pfam" id="PF02518">
    <property type="entry name" value="HATPase_c"/>
    <property type="match status" value="1"/>
</dbReference>
<keyword evidence="3" id="KW-0597">Phosphoprotein</keyword>
<dbReference type="PANTHER" id="PTHR43304:SF1">
    <property type="entry name" value="PAC DOMAIN-CONTAINING PROTEIN"/>
    <property type="match status" value="1"/>
</dbReference>
<feature type="domain" description="Histidine kinase" evidence="7">
    <location>
        <begin position="328"/>
        <end position="541"/>
    </location>
</feature>
<sequence length="542" mass="61621">MQEIGSVTLENEMDLILAHKRTMKLAEIAGLSLPAQTTFATAVSEVSRNTVDGNTSTRLILGVQVVQRVTYLVALLRHNTSNIDKASQGLAYAKKLVTKYYISTKGNEVSIELFFLIPQQQVDLLKIDEWRTILRNEPPVSPYEEIKRKNEQLHELSDKLRKSEEQYKMLTNSLPLMIFTMDDQGNLLFANEWLAIYTGSSIAEINESKWTSIIHPDDYTSFSLLLKSELIKGASSLQAQLRLRSQGTEEYKWHQVSINGAVSAHQEQEYRIGFIVDIHSQKVYEQTLKDNIELKQIQQELKENQQTLENSNIELNRSNLELQQFAYIASHDLQEPVRKILFYSNYLLNNTPEIDSKRAQFLSNIHSSSERMKNLIQDLLSISLINKAAANYQQVDLNVILSEVLQDLEMVISRKNAVINAVDLPVIYGDAIMMRQLFSNLISNSLKFTRELSPPEILISTENGPGEVEIIFKDNGIGFDEKYLPQIFALFKRLHSRETYEGTGLGLAICRKIVELHNGRIRASGNEGTGATFYVSLPSMAW</sequence>
<organism evidence="9 10">
    <name type="scientific">Chitinophaga arvensicola</name>
    <dbReference type="NCBI Taxonomy" id="29529"/>
    <lineage>
        <taxon>Bacteria</taxon>
        <taxon>Pseudomonadati</taxon>
        <taxon>Bacteroidota</taxon>
        <taxon>Chitinophagia</taxon>
        <taxon>Chitinophagales</taxon>
        <taxon>Chitinophagaceae</taxon>
        <taxon>Chitinophaga</taxon>
    </lineage>
</organism>
<evidence type="ECO:0000256" key="5">
    <source>
        <dbReference type="ARBA" id="ARBA00022777"/>
    </source>
</evidence>
<dbReference type="PROSITE" id="PS50112">
    <property type="entry name" value="PAS"/>
    <property type="match status" value="1"/>
</dbReference>
<evidence type="ECO:0000259" key="7">
    <source>
        <dbReference type="PROSITE" id="PS50109"/>
    </source>
</evidence>
<evidence type="ECO:0000256" key="4">
    <source>
        <dbReference type="ARBA" id="ARBA00022679"/>
    </source>
</evidence>
<dbReference type="InterPro" id="IPR005467">
    <property type="entry name" value="His_kinase_dom"/>
</dbReference>
<dbReference type="SUPFAM" id="SSF55785">
    <property type="entry name" value="PYP-like sensor domain (PAS domain)"/>
    <property type="match status" value="1"/>
</dbReference>
<dbReference type="CDD" id="cd00082">
    <property type="entry name" value="HisKA"/>
    <property type="match status" value="1"/>
</dbReference>
<dbReference type="GO" id="GO:0000155">
    <property type="term" value="F:phosphorelay sensor kinase activity"/>
    <property type="evidence" value="ECO:0007669"/>
    <property type="project" value="InterPro"/>
</dbReference>
<dbReference type="Gene3D" id="3.30.450.20">
    <property type="entry name" value="PAS domain"/>
    <property type="match status" value="1"/>
</dbReference>
<protein>
    <recommendedName>
        <fullName evidence="2">histidine kinase</fullName>
        <ecNumber evidence="2">2.7.13.3</ecNumber>
    </recommendedName>
</protein>
<dbReference type="Pfam" id="PF00512">
    <property type="entry name" value="HisKA"/>
    <property type="match status" value="1"/>
</dbReference>
<dbReference type="PROSITE" id="PS50109">
    <property type="entry name" value="HIS_KIN"/>
    <property type="match status" value="1"/>
</dbReference>
<dbReference type="CDD" id="cd00130">
    <property type="entry name" value="PAS"/>
    <property type="match status" value="1"/>
</dbReference>
<dbReference type="InterPro" id="IPR036097">
    <property type="entry name" value="HisK_dim/P_sf"/>
</dbReference>
<feature type="coiled-coil region" evidence="6">
    <location>
        <begin position="284"/>
        <end position="321"/>
    </location>
</feature>
<keyword evidence="5" id="KW-0418">Kinase</keyword>
<dbReference type="SMART" id="SM00387">
    <property type="entry name" value="HATPase_c"/>
    <property type="match status" value="1"/>
</dbReference>
<dbReference type="SUPFAM" id="SSF47384">
    <property type="entry name" value="Homodimeric domain of signal transducing histidine kinase"/>
    <property type="match status" value="1"/>
</dbReference>
<dbReference type="InterPro" id="IPR004358">
    <property type="entry name" value="Sig_transdc_His_kin-like_C"/>
</dbReference>
<dbReference type="InterPro" id="IPR003594">
    <property type="entry name" value="HATPase_dom"/>
</dbReference>
<evidence type="ECO:0000313" key="10">
    <source>
        <dbReference type="Proteomes" id="UP000199310"/>
    </source>
</evidence>
<feature type="domain" description="PAS" evidence="8">
    <location>
        <begin position="163"/>
        <end position="233"/>
    </location>
</feature>
<evidence type="ECO:0000259" key="8">
    <source>
        <dbReference type="PROSITE" id="PS50112"/>
    </source>
</evidence>
<dbReference type="EMBL" id="FOJG01000001">
    <property type="protein sequence ID" value="SEW36944.1"/>
    <property type="molecule type" value="Genomic_DNA"/>
</dbReference>